<dbReference type="Proteomes" id="UP000247409">
    <property type="component" value="Unassembled WGS sequence"/>
</dbReference>
<dbReference type="InterPro" id="IPR010742">
    <property type="entry name" value="RCAF1"/>
</dbReference>
<name>A0A2V3IW22_9FLOR</name>
<dbReference type="InterPro" id="IPR029008">
    <property type="entry name" value="EMC6-like"/>
</dbReference>
<organism evidence="9 10">
    <name type="scientific">Gracilariopsis chorda</name>
    <dbReference type="NCBI Taxonomy" id="448386"/>
    <lineage>
        <taxon>Eukaryota</taxon>
        <taxon>Rhodophyta</taxon>
        <taxon>Florideophyceae</taxon>
        <taxon>Rhodymeniophycidae</taxon>
        <taxon>Gracilariales</taxon>
        <taxon>Gracilariaceae</taxon>
        <taxon>Gracilariopsis</taxon>
    </lineage>
</organism>
<sequence>MVLRSRSSKSAKTQVKSNSKESNADKTDQQQQLQQKATYLLQRVFDSTTTLTPEDAIAAAHWIRQILGIVVGIVYGLIQLTGFTGIMSFFTLALMLPTTLMSIFHELDFDEINKHNNIQTEGLFPAMALFVLSWTLSYTVFLR</sequence>
<evidence type="ECO:0000313" key="9">
    <source>
        <dbReference type="EMBL" id="PXF46289.1"/>
    </source>
</evidence>
<evidence type="ECO:0000256" key="6">
    <source>
        <dbReference type="ARBA" id="ARBA00023136"/>
    </source>
</evidence>
<comment type="similarity">
    <text evidence="2">Belongs to the EMC6 family.</text>
</comment>
<accession>A0A2V3IW22</accession>
<evidence type="ECO:0000256" key="1">
    <source>
        <dbReference type="ARBA" id="ARBA00004477"/>
    </source>
</evidence>
<feature type="region of interest" description="Disordered" evidence="7">
    <location>
        <begin position="1"/>
        <end position="29"/>
    </location>
</feature>
<dbReference type="STRING" id="448386.A0A2V3IW22"/>
<evidence type="ECO:0000256" key="4">
    <source>
        <dbReference type="ARBA" id="ARBA00022824"/>
    </source>
</evidence>
<evidence type="ECO:0000256" key="8">
    <source>
        <dbReference type="SAM" id="Phobius"/>
    </source>
</evidence>
<evidence type="ECO:0000256" key="2">
    <source>
        <dbReference type="ARBA" id="ARBA00009436"/>
    </source>
</evidence>
<dbReference type="AlphaFoldDB" id="A0A2V3IW22"/>
<dbReference type="GO" id="GO:0005739">
    <property type="term" value="C:mitochondrion"/>
    <property type="evidence" value="ECO:0007669"/>
    <property type="project" value="GOC"/>
</dbReference>
<protein>
    <recommendedName>
        <fullName evidence="11">Rab5-interacting protein</fullName>
    </recommendedName>
</protein>
<feature type="compositionally biased region" description="Polar residues" evidence="7">
    <location>
        <begin position="8"/>
        <end position="17"/>
    </location>
</feature>
<dbReference type="GO" id="GO:0097250">
    <property type="term" value="P:mitochondrial respirasome assembly"/>
    <property type="evidence" value="ECO:0007669"/>
    <property type="project" value="InterPro"/>
</dbReference>
<feature type="transmembrane region" description="Helical" evidence="8">
    <location>
        <begin position="66"/>
        <end position="96"/>
    </location>
</feature>
<keyword evidence="3 8" id="KW-0812">Transmembrane</keyword>
<comment type="caution">
    <text evidence="9">The sequence shown here is derived from an EMBL/GenBank/DDBJ whole genome shotgun (WGS) entry which is preliminary data.</text>
</comment>
<dbReference type="PANTHER" id="PTHR12906:SF0">
    <property type="entry name" value="GEL COMPLEX SUBUNIT OPTI"/>
    <property type="match status" value="1"/>
</dbReference>
<comment type="subcellular location">
    <subcellularLocation>
        <location evidence="1">Endoplasmic reticulum membrane</location>
        <topology evidence="1">Multi-pass membrane protein</topology>
    </subcellularLocation>
</comment>
<evidence type="ECO:0000313" key="10">
    <source>
        <dbReference type="Proteomes" id="UP000247409"/>
    </source>
</evidence>
<dbReference type="EMBL" id="NBIV01000041">
    <property type="protein sequence ID" value="PXF46289.1"/>
    <property type="molecule type" value="Genomic_DNA"/>
</dbReference>
<evidence type="ECO:0000256" key="3">
    <source>
        <dbReference type="ARBA" id="ARBA00022692"/>
    </source>
</evidence>
<keyword evidence="4" id="KW-0256">Endoplasmic reticulum</keyword>
<keyword evidence="6 8" id="KW-0472">Membrane</keyword>
<feature type="transmembrane region" description="Helical" evidence="8">
    <location>
        <begin position="123"/>
        <end position="142"/>
    </location>
</feature>
<keyword evidence="10" id="KW-1185">Reference proteome</keyword>
<proteinExistence type="inferred from homology"/>
<evidence type="ECO:0000256" key="7">
    <source>
        <dbReference type="SAM" id="MobiDB-lite"/>
    </source>
</evidence>
<dbReference type="GO" id="GO:0005789">
    <property type="term" value="C:endoplasmic reticulum membrane"/>
    <property type="evidence" value="ECO:0007669"/>
    <property type="project" value="UniProtKB-SubCell"/>
</dbReference>
<evidence type="ECO:0008006" key="11">
    <source>
        <dbReference type="Google" id="ProtNLM"/>
    </source>
</evidence>
<keyword evidence="5 8" id="KW-1133">Transmembrane helix</keyword>
<dbReference type="OrthoDB" id="286395at2759"/>
<dbReference type="Pfam" id="PF07019">
    <property type="entry name" value="EMC6"/>
    <property type="match status" value="1"/>
</dbReference>
<evidence type="ECO:0000256" key="5">
    <source>
        <dbReference type="ARBA" id="ARBA00022989"/>
    </source>
</evidence>
<feature type="compositionally biased region" description="Basic and acidic residues" evidence="7">
    <location>
        <begin position="18"/>
        <end position="28"/>
    </location>
</feature>
<dbReference type="PANTHER" id="PTHR12906">
    <property type="entry name" value="PROTEIN C20ORF24 RAB5-INTERACTING PROTEIN"/>
    <property type="match status" value="1"/>
</dbReference>
<reference evidence="9 10" key="1">
    <citation type="journal article" date="2018" name="Mol. Biol. Evol.">
        <title>Analysis of the draft genome of the red seaweed Gracilariopsis chorda provides insights into genome size evolution in Rhodophyta.</title>
        <authorList>
            <person name="Lee J."/>
            <person name="Yang E.C."/>
            <person name="Graf L."/>
            <person name="Yang J.H."/>
            <person name="Qiu H."/>
            <person name="Zel Zion U."/>
            <person name="Chan C.X."/>
            <person name="Stephens T.G."/>
            <person name="Weber A.P.M."/>
            <person name="Boo G.H."/>
            <person name="Boo S.M."/>
            <person name="Kim K.M."/>
            <person name="Shin Y."/>
            <person name="Jung M."/>
            <person name="Lee S.J."/>
            <person name="Yim H.S."/>
            <person name="Lee J.H."/>
            <person name="Bhattacharya D."/>
            <person name="Yoon H.S."/>
        </authorList>
    </citation>
    <scope>NUCLEOTIDE SEQUENCE [LARGE SCALE GENOMIC DNA]</scope>
    <source>
        <strain evidence="9 10">SKKU-2015</strain>
        <tissue evidence="9">Whole body</tissue>
    </source>
</reference>
<gene>
    <name evidence="9" type="ORF">BWQ96_03945</name>
</gene>